<dbReference type="EC" id="3.4.-.-" evidence="13"/>
<dbReference type="InterPro" id="IPR001548">
    <property type="entry name" value="Peptidase_M2"/>
</dbReference>
<comment type="cofactor">
    <cofactor evidence="13">
        <name>Zn(2+)</name>
        <dbReference type="ChEBI" id="CHEBI:29105"/>
    </cofactor>
    <text evidence="13">Binds 2 Zn(2+) ions per subunit.</text>
</comment>
<feature type="binding site" evidence="11">
    <location>
        <position position="376"/>
    </location>
    <ligand>
        <name>Zn(2+)</name>
        <dbReference type="ChEBI" id="CHEBI:29105"/>
        <label>2</label>
        <note>catalytic</note>
    </ligand>
</feature>
<sequence length="644" mass="75307">MLWRSMNITVNVVHENVTERLQQFDKEFQSMWWLHQSADWNYSTNVSKATASSRKFASVAYSNWMREWKLWARELRDVDLPFPEQQQVITMLAAGVIFLNPEDTRLIIELKSKLTEVYSTAKITLPEFNITAQGENEVISLVAKIRDPDVLKEIWKSWRLQIGEKSKSDWFQLVQLTNKEAEKNGYSDVGEAWREELGLEDVISTVLSLWDEVKDFYKELQSYVKYKLRAHFGAKHFGKNPWIPAHLLVKYTQNILNTVFHWIHGSLWGDNWSALSDILIPYTQKRFVNITSEMLLNGYSVTDLLRKAEEFYTAMGLNPMRSDFWAKSMFVKPTDGRFVDCHAVSYDFALNEDYRIRMCAEVREHSLLEAIHEMGHIHYYMGYHKLPMIYRSGANSAFHEAVGETMVYAAQSPKCLHTLNLRSSDTSGEILVNTLMKQALSKFVLLPWALTVEMWRYRLFSGEIKEKDMMRKWWELRKKSLPVPLQTDNNLSLTLFFPWPSIFQRIGFVIPITKNGLVWKMIQGIEPPDLESSELFDPGSKYHVVLHIPYMRYFLSRFLEHQFLEALCKTANEELHSCCFITCQKAGDKLKHMLSLGASVSWKDALEVLTGERKISAKSLLNYYSPLHHWLIEYNRNHNISITW</sequence>
<keyword evidence="3 10" id="KW-1015">Disulfide bond</keyword>
<keyword evidence="13" id="KW-0645">Protease</keyword>
<dbReference type="GO" id="GO:0006508">
    <property type="term" value="P:proteolysis"/>
    <property type="evidence" value="ECO:0007669"/>
    <property type="project" value="UniProtKB-KW"/>
</dbReference>
<evidence type="ECO:0000256" key="7">
    <source>
        <dbReference type="PIRSR" id="PIRSR601548-11"/>
    </source>
</evidence>
<keyword evidence="2" id="KW-0732">Signal</keyword>
<evidence type="ECO:0000256" key="6">
    <source>
        <dbReference type="PIRSR" id="PIRSR601548-10"/>
    </source>
</evidence>
<evidence type="ECO:0000256" key="11">
    <source>
        <dbReference type="PIRSR" id="PIRSR601548-8"/>
    </source>
</evidence>
<evidence type="ECO:0000256" key="2">
    <source>
        <dbReference type="ARBA" id="ARBA00022729"/>
    </source>
</evidence>
<protein>
    <recommendedName>
        <fullName evidence="13">Angiotensin-converting enzyme</fullName>
        <ecNumber evidence="13">3.4.-.-</ecNumber>
    </recommendedName>
</protein>
<feature type="active site" description="Proton acceptor 1" evidence="5">
    <location>
        <position position="373"/>
    </location>
</feature>
<comment type="caution">
    <text evidence="12">Lacks conserved residue(s) required for the propagation of feature annotation.</text>
</comment>
<dbReference type="PANTHER" id="PTHR10514:SF27">
    <property type="entry name" value="ANGIOTENSIN-CONVERTING ENZYME"/>
    <property type="match status" value="1"/>
</dbReference>
<evidence type="ECO:0000256" key="10">
    <source>
        <dbReference type="PIRSR" id="PIRSR601548-4"/>
    </source>
</evidence>
<dbReference type="GO" id="GO:0046872">
    <property type="term" value="F:metal ion binding"/>
    <property type="evidence" value="ECO:0007669"/>
    <property type="project" value="UniProtKB-KW"/>
</dbReference>
<keyword evidence="9 13" id="KW-0479">Metal-binding</keyword>
<keyword evidence="13" id="KW-0378">Hydrolase</keyword>
<dbReference type="PRINTS" id="PR00791">
    <property type="entry name" value="PEPDIPTASEA"/>
</dbReference>
<evidence type="ECO:0000256" key="9">
    <source>
        <dbReference type="PIRSR" id="PIRSR601548-3"/>
    </source>
</evidence>
<feature type="glycosylation site" description="N-linked (GlcNAc...) asparagine" evidence="6">
    <location>
        <position position="45"/>
    </location>
</feature>
<feature type="active site" description="Proton acceptor 2" evidence="7">
    <location>
        <position position="373"/>
    </location>
</feature>
<evidence type="ECO:0000256" key="3">
    <source>
        <dbReference type="ARBA" id="ARBA00023157"/>
    </source>
</evidence>
<dbReference type="EMBL" id="BMAV01014100">
    <property type="protein sequence ID" value="GFY62169.1"/>
    <property type="molecule type" value="Genomic_DNA"/>
</dbReference>
<comment type="caution">
    <text evidence="14">The sequence shown here is derived from an EMBL/GenBank/DDBJ whole genome shotgun (WGS) entry which is preliminary data.</text>
</comment>
<evidence type="ECO:0000256" key="1">
    <source>
        <dbReference type="ARBA" id="ARBA00008139"/>
    </source>
</evidence>
<evidence type="ECO:0000313" key="15">
    <source>
        <dbReference type="Proteomes" id="UP000886998"/>
    </source>
</evidence>
<keyword evidence="4 6" id="KW-0325">Glycoprotein</keyword>
<dbReference type="OrthoDB" id="10029630at2759"/>
<dbReference type="Gene3D" id="1.10.1370.30">
    <property type="match status" value="1"/>
</dbReference>
<evidence type="ECO:0000256" key="12">
    <source>
        <dbReference type="PROSITE-ProRule" id="PRU01355"/>
    </source>
</evidence>
<keyword evidence="9 13" id="KW-0862">Zinc</keyword>
<feature type="active site" description="Proton donor 2" evidence="7">
    <location>
        <position position="543"/>
    </location>
</feature>
<comment type="similarity">
    <text evidence="1 12 13">Belongs to the peptidase M2 family.</text>
</comment>
<evidence type="ECO:0000256" key="13">
    <source>
        <dbReference type="RuleBase" id="RU361144"/>
    </source>
</evidence>
<dbReference type="GO" id="GO:0008241">
    <property type="term" value="F:peptidyl-dipeptidase activity"/>
    <property type="evidence" value="ECO:0007669"/>
    <property type="project" value="InterPro"/>
</dbReference>
<dbReference type="GO" id="GO:0016020">
    <property type="term" value="C:membrane"/>
    <property type="evidence" value="ECO:0007669"/>
    <property type="project" value="InterPro"/>
</dbReference>
<feature type="disulfide bond" evidence="10 12">
    <location>
        <begin position="341"/>
        <end position="359"/>
    </location>
</feature>
<keyword evidence="15" id="KW-1185">Reference proteome</keyword>
<keyword evidence="13" id="KW-0121">Carboxypeptidase</keyword>
<accession>A0A8X6XZE5</accession>
<reference evidence="14" key="1">
    <citation type="submission" date="2020-08" db="EMBL/GenBank/DDBJ databases">
        <title>Multicomponent nature underlies the extraordinary mechanical properties of spider dragline silk.</title>
        <authorList>
            <person name="Kono N."/>
            <person name="Nakamura H."/>
            <person name="Mori M."/>
            <person name="Yoshida Y."/>
            <person name="Ohtoshi R."/>
            <person name="Malay A.D."/>
            <person name="Moran D.A.P."/>
            <person name="Tomita M."/>
            <person name="Numata K."/>
            <person name="Arakawa K."/>
        </authorList>
    </citation>
    <scope>NUCLEOTIDE SEQUENCE</scope>
</reference>
<organism evidence="14 15">
    <name type="scientific">Trichonephila inaurata madagascariensis</name>
    <dbReference type="NCBI Taxonomy" id="2747483"/>
    <lineage>
        <taxon>Eukaryota</taxon>
        <taxon>Metazoa</taxon>
        <taxon>Ecdysozoa</taxon>
        <taxon>Arthropoda</taxon>
        <taxon>Chelicerata</taxon>
        <taxon>Arachnida</taxon>
        <taxon>Araneae</taxon>
        <taxon>Araneomorphae</taxon>
        <taxon>Entelegynae</taxon>
        <taxon>Araneoidea</taxon>
        <taxon>Nephilidae</taxon>
        <taxon>Trichonephila</taxon>
        <taxon>Trichonephila inaurata</taxon>
    </lineage>
</organism>
<dbReference type="PROSITE" id="PS52011">
    <property type="entry name" value="PEPTIDASE_M2"/>
    <property type="match status" value="1"/>
</dbReference>
<dbReference type="PANTHER" id="PTHR10514">
    <property type="entry name" value="ANGIOTENSIN-CONVERTING ENZYME"/>
    <property type="match status" value="1"/>
</dbReference>
<dbReference type="CDD" id="cd06461">
    <property type="entry name" value="M2_ACE"/>
    <property type="match status" value="1"/>
</dbReference>
<dbReference type="AlphaFoldDB" id="A0A8X6XZE5"/>
<name>A0A8X6XZE5_9ARAC</name>
<dbReference type="SUPFAM" id="SSF55486">
    <property type="entry name" value="Metalloproteases ('zincins'), catalytic domain"/>
    <property type="match status" value="2"/>
</dbReference>
<keyword evidence="13" id="KW-0482">Metalloprotease</keyword>
<gene>
    <name evidence="14" type="primary">ACE</name>
    <name evidence="14" type="ORF">TNIN_177112</name>
</gene>
<dbReference type="GO" id="GO:0008237">
    <property type="term" value="F:metallopeptidase activity"/>
    <property type="evidence" value="ECO:0007669"/>
    <property type="project" value="UniProtKB-KW"/>
</dbReference>
<feature type="binding site" evidence="9">
    <location>
        <position position="400"/>
    </location>
    <ligand>
        <name>Zn(2+)</name>
        <dbReference type="ChEBI" id="CHEBI:29105"/>
        <label>1</label>
        <note>catalytic</note>
    </ligand>
</feature>
<feature type="active site" description="Proton donor 1" evidence="5">
    <location>
        <position position="543"/>
    </location>
</feature>
<evidence type="ECO:0000256" key="8">
    <source>
        <dbReference type="PIRSR" id="PIRSR601548-2"/>
    </source>
</evidence>
<feature type="binding site" evidence="11">
    <location>
        <position position="372"/>
    </location>
    <ligand>
        <name>Zn(2+)</name>
        <dbReference type="ChEBI" id="CHEBI:29105"/>
        <label>2</label>
        <note>catalytic</note>
    </ligand>
</feature>
<evidence type="ECO:0000256" key="4">
    <source>
        <dbReference type="ARBA" id="ARBA00023180"/>
    </source>
</evidence>
<feature type="binding site" evidence="9">
    <location>
        <position position="376"/>
    </location>
    <ligand>
        <name>Zn(2+)</name>
        <dbReference type="ChEBI" id="CHEBI:29105"/>
        <label>1</label>
        <note>catalytic</note>
    </ligand>
</feature>
<feature type="binding site" evidence="11">
    <location>
        <position position="400"/>
    </location>
    <ligand>
        <name>Zn(2+)</name>
        <dbReference type="ChEBI" id="CHEBI:29105"/>
        <label>2</label>
        <note>catalytic</note>
    </ligand>
</feature>
<feature type="glycosylation site" description="N-linked (GlcNAc...) (complex) asparagine" evidence="6">
    <location>
        <position position="63"/>
    </location>
</feature>
<feature type="binding site" evidence="8">
    <location>
        <position position="552"/>
    </location>
    <ligand>
        <name>chloride</name>
        <dbReference type="ChEBI" id="CHEBI:17996"/>
        <label>1</label>
    </ligand>
</feature>
<feature type="binding site" evidence="9">
    <location>
        <position position="372"/>
    </location>
    <ligand>
        <name>Zn(2+)</name>
        <dbReference type="ChEBI" id="CHEBI:29105"/>
        <label>1</label>
        <note>catalytic</note>
    </ligand>
</feature>
<dbReference type="Proteomes" id="UP000886998">
    <property type="component" value="Unassembled WGS sequence"/>
</dbReference>
<evidence type="ECO:0000313" key="14">
    <source>
        <dbReference type="EMBL" id="GFY62169.1"/>
    </source>
</evidence>
<dbReference type="Pfam" id="PF01401">
    <property type="entry name" value="Peptidase_M2"/>
    <property type="match status" value="2"/>
</dbReference>
<feature type="disulfide bond" evidence="10">
    <location>
        <begin position="568"/>
        <end position="578"/>
    </location>
</feature>
<evidence type="ECO:0000256" key="5">
    <source>
        <dbReference type="PIRSR" id="PIRSR601548-1"/>
    </source>
</evidence>
<dbReference type="GO" id="GO:0004180">
    <property type="term" value="F:carboxypeptidase activity"/>
    <property type="evidence" value="ECO:0007669"/>
    <property type="project" value="UniProtKB-KW"/>
</dbReference>
<proteinExistence type="inferred from homology"/>